<accession>A0A1H4C1Q6</accession>
<evidence type="ECO:0000313" key="1">
    <source>
        <dbReference type="EMBL" id="SEA54361.1"/>
    </source>
</evidence>
<protein>
    <recommendedName>
        <fullName evidence="3">DUF5640 domain-containing protein</fullName>
    </recommendedName>
</protein>
<dbReference type="OrthoDB" id="9910856at2"/>
<name>A0A1H4C1Q6_9FIRM</name>
<proteinExistence type="predicted"/>
<dbReference type="AlphaFoldDB" id="A0A1H4C1Q6"/>
<evidence type="ECO:0000313" key="2">
    <source>
        <dbReference type="Proteomes" id="UP000199394"/>
    </source>
</evidence>
<organism evidence="1 2">
    <name type="scientific">Eubacterium aggregans</name>
    <dbReference type="NCBI Taxonomy" id="81409"/>
    <lineage>
        <taxon>Bacteria</taxon>
        <taxon>Bacillati</taxon>
        <taxon>Bacillota</taxon>
        <taxon>Clostridia</taxon>
        <taxon>Eubacteriales</taxon>
        <taxon>Eubacteriaceae</taxon>
        <taxon>Eubacterium</taxon>
    </lineage>
</organism>
<dbReference type="EMBL" id="FNRK01000013">
    <property type="protein sequence ID" value="SEA54361.1"/>
    <property type="molecule type" value="Genomic_DNA"/>
</dbReference>
<dbReference type="RefSeq" id="WP_090307695.1">
    <property type="nucleotide sequence ID" value="NZ_FNRK01000013.1"/>
</dbReference>
<evidence type="ECO:0008006" key="3">
    <source>
        <dbReference type="Google" id="ProtNLM"/>
    </source>
</evidence>
<gene>
    <name evidence="1" type="ORF">SAMN04515656_11344</name>
</gene>
<sequence length="127" mass="13323">MKKKELIIAAMILIVVCIGGAFGFTALGNSLKGGDSGSAVSIVGQWTEDSTGVAVTFTSDGVFKIMEGDAATYTLDKENSTITLKYAQAYGGQETTMTYAVTEAKLTLTNGVTGEVQTYTRQAESTN</sequence>
<dbReference type="Proteomes" id="UP000199394">
    <property type="component" value="Unassembled WGS sequence"/>
</dbReference>
<keyword evidence="2" id="KW-1185">Reference proteome</keyword>
<reference evidence="1 2" key="1">
    <citation type="submission" date="2016-10" db="EMBL/GenBank/DDBJ databases">
        <authorList>
            <person name="de Groot N.N."/>
        </authorList>
    </citation>
    <scope>NUCLEOTIDE SEQUENCE [LARGE SCALE GENOMIC DNA]</scope>
    <source>
        <strain evidence="1 2">SR12</strain>
    </source>
</reference>